<dbReference type="InterPro" id="IPR004360">
    <property type="entry name" value="Glyas_Fos-R_dOase_dom"/>
</dbReference>
<evidence type="ECO:0000313" key="4">
    <source>
        <dbReference type="Proteomes" id="UP000030742"/>
    </source>
</evidence>
<name>U4U9T1_DENPD</name>
<dbReference type="SUPFAM" id="SSF54593">
    <property type="entry name" value="Glyoxalase/Bleomycin resistance protein/Dihydroxybiphenyl dioxygenase"/>
    <property type="match status" value="1"/>
</dbReference>
<gene>
    <name evidence="3" type="ORF">D910_06475</name>
</gene>
<dbReference type="PANTHER" id="PTHR10374:SF30">
    <property type="entry name" value="LACTOYLGLUTATHIONE LYASE"/>
    <property type="match status" value="1"/>
</dbReference>
<reference evidence="3 4" key="1">
    <citation type="journal article" date="2013" name="Genome Biol.">
        <title>Draft genome of the mountain pine beetle, Dendroctonus ponderosae Hopkins, a major forest pest.</title>
        <authorList>
            <person name="Keeling C.I."/>
            <person name="Yuen M.M."/>
            <person name="Liao N.Y."/>
            <person name="Docking T.R."/>
            <person name="Chan S.K."/>
            <person name="Taylor G.A."/>
            <person name="Palmquist D.L."/>
            <person name="Jackman S.D."/>
            <person name="Nguyen A."/>
            <person name="Li M."/>
            <person name="Henderson H."/>
            <person name="Janes J.K."/>
            <person name="Zhao Y."/>
            <person name="Pandoh P."/>
            <person name="Moore R."/>
            <person name="Sperling F.A."/>
            <person name="Huber D.P."/>
            <person name="Birol I."/>
            <person name="Jones S.J."/>
            <person name="Bohlmann J."/>
        </authorList>
    </citation>
    <scope>NUCLEOTIDE SEQUENCE</scope>
</reference>
<evidence type="ECO:0000313" key="3">
    <source>
        <dbReference type="EMBL" id="ERL89098.1"/>
    </source>
</evidence>
<dbReference type="Pfam" id="PF00903">
    <property type="entry name" value="Glyoxalase"/>
    <property type="match status" value="1"/>
</dbReference>
<dbReference type="Gene3D" id="3.10.180.10">
    <property type="entry name" value="2,3-Dihydroxybiphenyl 1,2-Dioxygenase, domain 1"/>
    <property type="match status" value="1"/>
</dbReference>
<feature type="region of interest" description="Disordered" evidence="1">
    <location>
        <begin position="1"/>
        <end position="33"/>
    </location>
</feature>
<dbReference type="PROSITE" id="PS51819">
    <property type="entry name" value="VOC"/>
    <property type="match status" value="1"/>
</dbReference>
<dbReference type="STRING" id="77166.U4U9T1"/>
<dbReference type="EMBL" id="KB632145">
    <property type="protein sequence ID" value="ERL89098.1"/>
    <property type="molecule type" value="Genomic_DNA"/>
</dbReference>
<dbReference type="PANTHER" id="PTHR10374">
    <property type="entry name" value="LACTOYLGLUTATHIONE LYASE GLYOXALASE I"/>
    <property type="match status" value="1"/>
</dbReference>
<organism evidence="3 4">
    <name type="scientific">Dendroctonus ponderosae</name>
    <name type="common">Mountain pine beetle</name>
    <dbReference type="NCBI Taxonomy" id="77166"/>
    <lineage>
        <taxon>Eukaryota</taxon>
        <taxon>Metazoa</taxon>
        <taxon>Ecdysozoa</taxon>
        <taxon>Arthropoda</taxon>
        <taxon>Hexapoda</taxon>
        <taxon>Insecta</taxon>
        <taxon>Pterygota</taxon>
        <taxon>Neoptera</taxon>
        <taxon>Endopterygota</taxon>
        <taxon>Coleoptera</taxon>
        <taxon>Polyphaga</taxon>
        <taxon>Cucujiformia</taxon>
        <taxon>Curculionidae</taxon>
        <taxon>Scolytinae</taxon>
        <taxon>Dendroctonus</taxon>
    </lineage>
</organism>
<sequence length="207" mass="23462">MKKALPSFRKTKNANGHGKAQMETQKTRSSSLSLSKKRIIQDVDKKCQLYIAKTAGEDDIIPEMLKESDEKTKEEIVKLFNLCLTSEQIPEGWENAMVVLIYRPSGGVWAFKLGLLYTVRETKVPPRQLQAVAKLVKHYFFSCSHIGIMVPDVDQACERFEKLCVKFVKKPNDGTMKGIAFIADPDGYWIEILNNRVTANLIVQHST</sequence>
<evidence type="ECO:0000256" key="1">
    <source>
        <dbReference type="SAM" id="MobiDB-lite"/>
    </source>
</evidence>
<dbReference type="Proteomes" id="UP000030742">
    <property type="component" value="Unassembled WGS sequence"/>
</dbReference>
<dbReference type="InterPro" id="IPR037523">
    <property type="entry name" value="VOC_core"/>
</dbReference>
<evidence type="ECO:0000259" key="2">
    <source>
        <dbReference type="PROSITE" id="PS51819"/>
    </source>
</evidence>
<dbReference type="AlphaFoldDB" id="U4U9T1"/>
<proteinExistence type="predicted"/>
<feature type="domain" description="VOC" evidence="2">
    <location>
        <begin position="57"/>
        <end position="195"/>
    </location>
</feature>
<dbReference type="InterPro" id="IPR029068">
    <property type="entry name" value="Glyas_Bleomycin-R_OHBP_Dase"/>
</dbReference>
<accession>U4U9T1</accession>
<protein>
    <recommendedName>
        <fullName evidence="2">VOC domain-containing protein</fullName>
    </recommendedName>
</protein>